<keyword evidence="9" id="KW-0746">Sphingolipid metabolism</keyword>
<dbReference type="Pfam" id="PF03372">
    <property type="entry name" value="Exo_endo_phos"/>
    <property type="match status" value="1"/>
</dbReference>
<dbReference type="Proteomes" id="UP001217918">
    <property type="component" value="Unassembled WGS sequence"/>
</dbReference>
<dbReference type="GO" id="GO:0004767">
    <property type="term" value="F:sphingomyelin phosphodiesterase activity"/>
    <property type="evidence" value="ECO:0007669"/>
    <property type="project" value="InterPro"/>
</dbReference>
<dbReference type="AlphaFoldDB" id="A0AAD9I803"/>
<dbReference type="FunFam" id="3.60.10.10:FF:000059">
    <property type="entry name" value="Inositol phosphosphingolipids phospholipase C"/>
    <property type="match status" value="1"/>
</dbReference>
<evidence type="ECO:0000256" key="8">
    <source>
        <dbReference type="ARBA" id="ARBA00022842"/>
    </source>
</evidence>
<evidence type="ECO:0000313" key="17">
    <source>
        <dbReference type="Proteomes" id="UP001217918"/>
    </source>
</evidence>
<keyword evidence="11" id="KW-0443">Lipid metabolism</keyword>
<feature type="compositionally biased region" description="Polar residues" evidence="13">
    <location>
        <begin position="342"/>
        <end position="369"/>
    </location>
</feature>
<feature type="region of interest" description="Disordered" evidence="13">
    <location>
        <begin position="335"/>
        <end position="430"/>
    </location>
</feature>
<keyword evidence="6" id="KW-0479">Metal-binding</keyword>
<evidence type="ECO:0000256" key="4">
    <source>
        <dbReference type="ARBA" id="ARBA00006335"/>
    </source>
</evidence>
<comment type="subcellular location">
    <subcellularLocation>
        <location evidence="1">Membrane</location>
        <topology evidence="1">Multi-pass membrane protein</topology>
    </subcellularLocation>
</comment>
<feature type="compositionally biased region" description="Polar residues" evidence="13">
    <location>
        <begin position="378"/>
        <end position="388"/>
    </location>
</feature>
<evidence type="ECO:0000256" key="3">
    <source>
        <dbReference type="ARBA" id="ARBA00004991"/>
    </source>
</evidence>
<keyword evidence="17" id="KW-1185">Reference proteome</keyword>
<dbReference type="InterPro" id="IPR005135">
    <property type="entry name" value="Endo/exonuclease/phosphatase"/>
</dbReference>
<evidence type="ECO:0000256" key="5">
    <source>
        <dbReference type="ARBA" id="ARBA00022692"/>
    </source>
</evidence>
<evidence type="ECO:0000256" key="6">
    <source>
        <dbReference type="ARBA" id="ARBA00022723"/>
    </source>
</evidence>
<dbReference type="GO" id="GO:0006665">
    <property type="term" value="P:sphingolipid metabolic process"/>
    <property type="evidence" value="ECO:0007669"/>
    <property type="project" value="UniProtKB-KW"/>
</dbReference>
<keyword evidence="8" id="KW-0460">Magnesium</keyword>
<dbReference type="EMBL" id="JAQQPM010000006">
    <property type="protein sequence ID" value="KAK2072746.1"/>
    <property type="molecule type" value="Genomic_DNA"/>
</dbReference>
<protein>
    <recommendedName>
        <fullName evidence="15">Endonuclease/exonuclease/phosphatase domain-containing protein</fullName>
    </recommendedName>
</protein>
<keyword evidence="5 14" id="KW-0812">Transmembrane</keyword>
<evidence type="ECO:0000256" key="14">
    <source>
        <dbReference type="SAM" id="Phobius"/>
    </source>
</evidence>
<evidence type="ECO:0000259" key="15">
    <source>
        <dbReference type="Pfam" id="PF03372"/>
    </source>
</evidence>
<sequence length="562" mass="62201">MDEVPNEFSVLTLNCWGLKWLSKLRKERLLEIGRQIAVVEPCPAIVALQELWTQEDYRAIRRETRCILPYGKFYFSGQLGGGLAILSKWPIEESSMFRYPLNGRPTAFFRGDWFVGKGVACARIRYGSGLKQVVEVFNTHTHAPYSQGPGDTYLCHGLAQAWEIAKLIRGAAERGHLVLAMGDFNMIPSSMAYRIITSHAPVHDAFRVLHPDSAVGPATHPAERARGRPVPSAAFNLRENGAASDGPFCTWRWPRDAQQRLLAGKPVPPVDPDQPDPRGKRLDYVFAGCGDIDALGGGWVVRRAEVGMTMSHPELRVSLSDHFAVEATLAFHPLKGPDDGSATVSNAEKMPNSATWPASIDSAQDSPNALQLPRHGSTDMNSTKSTGQDAEMRKGIFLQSPAPSSPAQRDSFSAEYPAAADRPSSSPEQQLACFASPRQDTHYMPPAAYAEVLAEIHWYQARERAQERWRGRHFLAWAVVAVVCHVAVWWSPHNGVAFVLMLLSTLGFVAGTVDGLLSLLFFRWELRTLREFEWEIRNAMAVAGGELKAIRALQDESGQDSY</sequence>
<evidence type="ECO:0000256" key="2">
    <source>
        <dbReference type="ARBA" id="ARBA00004760"/>
    </source>
</evidence>
<evidence type="ECO:0000256" key="10">
    <source>
        <dbReference type="ARBA" id="ARBA00022989"/>
    </source>
</evidence>
<proteinExistence type="inferred from homology"/>
<dbReference type="InterPro" id="IPR038772">
    <property type="entry name" value="Sph/SMPD2-like"/>
</dbReference>
<feature type="transmembrane region" description="Helical" evidence="14">
    <location>
        <begin position="474"/>
        <end position="491"/>
    </location>
</feature>
<evidence type="ECO:0000313" key="16">
    <source>
        <dbReference type="EMBL" id="KAK2072746.1"/>
    </source>
</evidence>
<evidence type="ECO:0000256" key="13">
    <source>
        <dbReference type="SAM" id="MobiDB-lite"/>
    </source>
</evidence>
<name>A0AAD9I803_9PEZI</name>
<reference evidence="16" key="1">
    <citation type="journal article" date="2023" name="Mol. Plant Microbe Interact.">
        <title>Elucidating the Obligate Nature and Biological Capacity of an Invasive Fungal Corn Pathogen.</title>
        <authorList>
            <person name="MacCready J.S."/>
            <person name="Roggenkamp E.M."/>
            <person name="Gdanetz K."/>
            <person name="Chilvers M.I."/>
        </authorList>
    </citation>
    <scope>NUCLEOTIDE SEQUENCE</scope>
    <source>
        <strain evidence="16">PM02</strain>
    </source>
</reference>
<dbReference type="GO" id="GO:0046872">
    <property type="term" value="F:metal ion binding"/>
    <property type="evidence" value="ECO:0007669"/>
    <property type="project" value="UniProtKB-KW"/>
</dbReference>
<feature type="transmembrane region" description="Helical" evidence="14">
    <location>
        <begin position="497"/>
        <end position="522"/>
    </location>
</feature>
<evidence type="ECO:0000256" key="12">
    <source>
        <dbReference type="ARBA" id="ARBA00023136"/>
    </source>
</evidence>
<keyword evidence="7" id="KW-0378">Hydrolase</keyword>
<evidence type="ECO:0000256" key="9">
    <source>
        <dbReference type="ARBA" id="ARBA00022919"/>
    </source>
</evidence>
<dbReference type="InterPro" id="IPR036691">
    <property type="entry name" value="Endo/exonu/phosph_ase_sf"/>
</dbReference>
<evidence type="ECO:0000256" key="1">
    <source>
        <dbReference type="ARBA" id="ARBA00004141"/>
    </source>
</evidence>
<evidence type="ECO:0000256" key="11">
    <source>
        <dbReference type="ARBA" id="ARBA00023098"/>
    </source>
</evidence>
<feature type="compositionally biased region" description="Polar residues" evidence="13">
    <location>
        <begin position="401"/>
        <end position="411"/>
    </location>
</feature>
<dbReference type="PANTHER" id="PTHR16320:SF24">
    <property type="entry name" value="PHOSPHODIESTERASE, PUTATIVE-RELATED"/>
    <property type="match status" value="1"/>
</dbReference>
<organism evidence="16 17">
    <name type="scientific">Phyllachora maydis</name>
    <dbReference type="NCBI Taxonomy" id="1825666"/>
    <lineage>
        <taxon>Eukaryota</taxon>
        <taxon>Fungi</taxon>
        <taxon>Dikarya</taxon>
        <taxon>Ascomycota</taxon>
        <taxon>Pezizomycotina</taxon>
        <taxon>Sordariomycetes</taxon>
        <taxon>Sordariomycetidae</taxon>
        <taxon>Phyllachorales</taxon>
        <taxon>Phyllachoraceae</taxon>
        <taxon>Phyllachora</taxon>
    </lineage>
</organism>
<feature type="domain" description="Endonuclease/exonuclease/phosphatase" evidence="15">
    <location>
        <begin position="11"/>
        <end position="288"/>
    </location>
</feature>
<dbReference type="Gene3D" id="3.60.10.10">
    <property type="entry name" value="Endonuclease/exonuclease/phosphatase"/>
    <property type="match status" value="1"/>
</dbReference>
<evidence type="ECO:0000256" key="7">
    <source>
        <dbReference type="ARBA" id="ARBA00022801"/>
    </source>
</evidence>
<accession>A0AAD9I803</accession>
<keyword evidence="12 14" id="KW-0472">Membrane</keyword>
<keyword evidence="10 14" id="KW-1133">Transmembrane helix</keyword>
<dbReference type="GO" id="GO:0016020">
    <property type="term" value="C:membrane"/>
    <property type="evidence" value="ECO:0007669"/>
    <property type="project" value="UniProtKB-SubCell"/>
</dbReference>
<gene>
    <name evidence="16" type="ORF">P8C59_007082</name>
</gene>
<comment type="pathway">
    <text evidence="2">Lipid metabolism; sphingolipid metabolism.</text>
</comment>
<comment type="similarity">
    <text evidence="4">Belongs to the neutral sphingomyelinase family.</text>
</comment>
<comment type="caution">
    <text evidence="16">The sequence shown here is derived from an EMBL/GenBank/DDBJ whole genome shotgun (WGS) entry which is preliminary data.</text>
</comment>
<comment type="pathway">
    <text evidence="3">Sphingolipid metabolism.</text>
</comment>
<dbReference type="PANTHER" id="PTHR16320">
    <property type="entry name" value="SPHINGOMYELINASE FAMILY MEMBER"/>
    <property type="match status" value="1"/>
</dbReference>
<dbReference type="SUPFAM" id="SSF56219">
    <property type="entry name" value="DNase I-like"/>
    <property type="match status" value="1"/>
</dbReference>